<sequence length="85" mass="10125">MIKLKDILKEQVEVSKSEVKKMEKLSDKIIKDSETLLKMFRQKHKVSTKDSVLYNTSKDWEQAIRNLKMKFGGWFGYVYDSDYVK</sequence>
<organism evidence="1">
    <name type="scientific">marine metagenome</name>
    <dbReference type="NCBI Taxonomy" id="408172"/>
    <lineage>
        <taxon>unclassified sequences</taxon>
        <taxon>metagenomes</taxon>
        <taxon>ecological metagenomes</taxon>
    </lineage>
</organism>
<accession>A0A382WI27</accession>
<reference evidence="1" key="1">
    <citation type="submission" date="2018-05" db="EMBL/GenBank/DDBJ databases">
        <authorList>
            <person name="Lanie J.A."/>
            <person name="Ng W.-L."/>
            <person name="Kazmierczak K.M."/>
            <person name="Andrzejewski T.M."/>
            <person name="Davidsen T.M."/>
            <person name="Wayne K.J."/>
            <person name="Tettelin H."/>
            <person name="Glass J.I."/>
            <person name="Rusch D."/>
            <person name="Podicherti R."/>
            <person name="Tsui H.-C.T."/>
            <person name="Winkler M.E."/>
        </authorList>
    </citation>
    <scope>NUCLEOTIDE SEQUENCE</scope>
</reference>
<evidence type="ECO:0000313" key="1">
    <source>
        <dbReference type="EMBL" id="SVD58487.1"/>
    </source>
</evidence>
<proteinExistence type="predicted"/>
<protein>
    <submittedName>
        <fullName evidence="1">Uncharacterized protein</fullName>
    </submittedName>
</protein>
<dbReference type="AlphaFoldDB" id="A0A382WI27"/>
<dbReference type="EMBL" id="UINC01160059">
    <property type="protein sequence ID" value="SVD58487.1"/>
    <property type="molecule type" value="Genomic_DNA"/>
</dbReference>
<name>A0A382WI27_9ZZZZ</name>
<gene>
    <name evidence="1" type="ORF">METZ01_LOCUS411341</name>
</gene>